<evidence type="ECO:0000313" key="1">
    <source>
        <dbReference type="EMBL" id="THG29287.1"/>
    </source>
</evidence>
<organism evidence="1 2">
    <name type="scientific">Naasia lichenicola</name>
    <dbReference type="NCBI Taxonomy" id="2565933"/>
    <lineage>
        <taxon>Bacteria</taxon>
        <taxon>Bacillati</taxon>
        <taxon>Actinomycetota</taxon>
        <taxon>Actinomycetes</taxon>
        <taxon>Micrococcales</taxon>
        <taxon>Microbacteriaceae</taxon>
        <taxon>Naasia</taxon>
    </lineage>
</organism>
<dbReference type="AlphaFoldDB" id="A0A4V3WSS6"/>
<sequence length="409" mass="45883">MFEADVLRVMIASPSDVAEARDAVEHAIAAWNVKHAQRRRRVLLPWRWETSSVPGLAAPAQALLDEQGVDQADMMIALMSSRLGSPTANAVSGTVEEIERARSRGIPVHLYFSSAPLPSDVDIDQLKGVREFKRQIRDQGLFAEFNDLSKLQEDVDRALTYDVDLFERQTADSYYNVDTDRFYELHETHWSFARSAVSTSVWSARHELRRRFTSRSEAGLERFTISISRETDLQVAFGGENVPSYALLPDSVRSDGEGLHLRPPHKAAGGAFAQDVVMEPPLDSGASADLHIEGEVPSFKFATRDLLEPATRNSKLGLRDWDYISLTINYPVARLIYTAFFPAYLEADVIGVRVGRGAIDAAEGARLRREGHAWIRQTVQDGVEGVELGLDVPKPHLKWTYRLCWRPPR</sequence>
<reference evidence="1 2" key="1">
    <citation type="submission" date="2019-04" db="EMBL/GenBank/DDBJ databases">
        <authorList>
            <person name="Jiang L."/>
        </authorList>
    </citation>
    <scope>NUCLEOTIDE SEQUENCE [LARGE SCALE GENOMIC DNA]</scope>
    <source>
        <strain evidence="1 2">YIM 131853</strain>
    </source>
</reference>
<proteinExistence type="predicted"/>
<keyword evidence="2" id="KW-1185">Reference proteome</keyword>
<dbReference type="OrthoDB" id="9784936at2"/>
<accession>A0A4V3WSS6</accession>
<evidence type="ECO:0000313" key="2">
    <source>
        <dbReference type="Proteomes" id="UP000309133"/>
    </source>
</evidence>
<dbReference type="Proteomes" id="UP000309133">
    <property type="component" value="Unassembled WGS sequence"/>
</dbReference>
<dbReference type="EMBL" id="SSSM01000005">
    <property type="protein sequence ID" value="THG29287.1"/>
    <property type="molecule type" value="Genomic_DNA"/>
</dbReference>
<evidence type="ECO:0008006" key="3">
    <source>
        <dbReference type="Google" id="ProtNLM"/>
    </source>
</evidence>
<dbReference type="RefSeq" id="WP_136427618.1">
    <property type="nucleotide sequence ID" value="NZ_SSSM01000005.1"/>
</dbReference>
<comment type="caution">
    <text evidence="1">The sequence shown here is derived from an EMBL/GenBank/DDBJ whole genome shotgun (WGS) entry which is preliminary data.</text>
</comment>
<name>A0A4V3WSS6_9MICO</name>
<protein>
    <recommendedName>
        <fullName evidence="3">DUF4062 domain-containing protein</fullName>
    </recommendedName>
</protein>
<gene>
    <name evidence="1" type="ORF">E6C64_11210</name>
</gene>